<dbReference type="PANTHER" id="PTHR43179:SF12">
    <property type="entry name" value="GALACTOFURANOSYLTRANSFERASE GLFT2"/>
    <property type="match status" value="1"/>
</dbReference>
<feature type="domain" description="Galactofuranosyltransferase GlfT2 N-terminal" evidence="6">
    <location>
        <begin position="77"/>
        <end position="190"/>
    </location>
</feature>
<evidence type="ECO:0000313" key="9">
    <source>
        <dbReference type="Proteomes" id="UP000196228"/>
    </source>
</evidence>
<dbReference type="GO" id="GO:0016757">
    <property type="term" value="F:glycosyltransferase activity"/>
    <property type="evidence" value="ECO:0007669"/>
    <property type="project" value="UniProtKB-KW"/>
</dbReference>
<accession>A0A1Y0HTN6</accession>
<keyword evidence="4 8" id="KW-0808">Transferase</keyword>
<keyword evidence="3" id="KW-0328">Glycosyltransferase</keyword>
<dbReference type="Pfam" id="PF19320">
    <property type="entry name" value="GlfT2_domain3"/>
    <property type="match status" value="1"/>
</dbReference>
<dbReference type="InterPro" id="IPR040492">
    <property type="entry name" value="GlfT2_N"/>
</dbReference>
<evidence type="ECO:0000313" key="8">
    <source>
        <dbReference type="EMBL" id="ARU50513.1"/>
    </source>
</evidence>
<dbReference type="Pfam" id="PF13641">
    <property type="entry name" value="Glyco_tranf_2_3"/>
    <property type="match status" value="1"/>
</dbReference>
<evidence type="ECO:0000256" key="1">
    <source>
        <dbReference type="ARBA" id="ARBA00004776"/>
    </source>
</evidence>
<evidence type="ECO:0000256" key="2">
    <source>
        <dbReference type="ARBA" id="ARBA00006739"/>
    </source>
</evidence>
<name>A0A1Y0HTN6_CELCE</name>
<protein>
    <submittedName>
        <fullName evidence="8">Glycosyl transferase</fullName>
    </submittedName>
</protein>
<dbReference type="SUPFAM" id="SSF53448">
    <property type="entry name" value="Nucleotide-diphospho-sugar transferases"/>
    <property type="match status" value="1"/>
</dbReference>
<dbReference type="KEGG" id="cceu:CBR64_02400"/>
<dbReference type="InterPro" id="IPR029044">
    <property type="entry name" value="Nucleotide-diphossugar_trans"/>
</dbReference>
<dbReference type="Gene3D" id="3.90.550.60">
    <property type="match status" value="1"/>
</dbReference>
<organism evidence="8 9">
    <name type="scientific">Cellulosimicrobium cellulans</name>
    <name type="common">Arthrobacter luteus</name>
    <dbReference type="NCBI Taxonomy" id="1710"/>
    <lineage>
        <taxon>Bacteria</taxon>
        <taxon>Bacillati</taxon>
        <taxon>Actinomycetota</taxon>
        <taxon>Actinomycetes</taxon>
        <taxon>Micrococcales</taxon>
        <taxon>Promicromonosporaceae</taxon>
        <taxon>Cellulosimicrobium</taxon>
    </lineage>
</organism>
<evidence type="ECO:0000256" key="4">
    <source>
        <dbReference type="ARBA" id="ARBA00022679"/>
    </source>
</evidence>
<proteinExistence type="inferred from homology"/>
<evidence type="ECO:0000256" key="5">
    <source>
        <dbReference type="SAM" id="MobiDB-lite"/>
    </source>
</evidence>
<comment type="pathway">
    <text evidence="1">Cell wall biogenesis; cell wall polysaccharide biosynthesis.</text>
</comment>
<dbReference type="AlphaFoldDB" id="A0A1Y0HTN6"/>
<dbReference type="PANTHER" id="PTHR43179">
    <property type="entry name" value="RHAMNOSYLTRANSFERASE WBBL"/>
    <property type="match status" value="1"/>
</dbReference>
<comment type="similarity">
    <text evidence="2">Belongs to the glycosyltransferase 2 family.</text>
</comment>
<dbReference type="Pfam" id="PF17994">
    <property type="entry name" value="Glft2_N"/>
    <property type="match status" value="1"/>
</dbReference>
<feature type="region of interest" description="Disordered" evidence="5">
    <location>
        <begin position="531"/>
        <end position="550"/>
    </location>
</feature>
<dbReference type="EMBL" id="CP021383">
    <property type="protein sequence ID" value="ARU50513.1"/>
    <property type="molecule type" value="Genomic_DNA"/>
</dbReference>
<gene>
    <name evidence="8" type="ORF">CBR64_02400</name>
</gene>
<dbReference type="OrthoDB" id="3225550at2"/>
<dbReference type="Proteomes" id="UP000196228">
    <property type="component" value="Chromosome"/>
</dbReference>
<feature type="domain" description="Galactofuranosyltransferase-2 C-terminal" evidence="7">
    <location>
        <begin position="469"/>
        <end position="665"/>
    </location>
</feature>
<dbReference type="RefSeq" id="WP_087469584.1">
    <property type="nucleotide sequence ID" value="NZ_CP021383.1"/>
</dbReference>
<sequence length="672" mass="75472">MSVKTDASVVTGTGLVSEGFRTVQRVILPVDADSDSLPLYVEAGELRAQQIPTDLESIWGGKARPDLLGARASESVRSQDISGRFSISVRPGRRISFATYFNAFPASYWRRWTVVDSVRLTVRTRGTGTVTVYRSNARGVQQRVDSHPVSGDGRTVVDLSLGQFGDGGWYWFDLIGGTEQLHLVEAAWSVPESGRGHGRTSLGITTFNRADYCLETIRTVAESPEVREVLDELIVVDQGTKRVRDEDGFDDVAAELGDQLRIVEQGNIGGSGGFSRGMYETLQAGKSDYVILLDDDIVLEPESVVRLVTFADFTRVPTLVGGHMFDMYNRSTLHTFGEIVEPWRIQPGLPHKDMENGHDFRGAGLRSTPWLHRRVDVDYNGWWMCLIPTSVIREIGLSLPVFIKWDDAEYGLRARAHGYPTVSLPGAAVWHVSWADKDDLVGWQAYFHERNRLITTLLYSLYERGGRVLRESSYMDVKHLISMQYYSEQGRLMAMRDVLEGPDALHGVIGTKLPEIRGMVAEFTDAQYKPDLDAFPPPAPSKPRNRGRGVQVPNRLTLVPWAAKTVIRQVGKPVEPQLVDQPQTIVPHQDARWWRLSQYDSAIVSNAEGTGASWHKRDPRKVRSMLAEGVRLHAELFARWADLRSTYREALPRITSVEAWEKTFDENPPMPR</sequence>
<evidence type="ECO:0000256" key="3">
    <source>
        <dbReference type="ARBA" id="ARBA00022676"/>
    </source>
</evidence>
<reference evidence="8 9" key="1">
    <citation type="submission" date="2017-05" db="EMBL/GenBank/DDBJ databases">
        <authorList>
            <person name="Song R."/>
            <person name="Chenine A.L."/>
            <person name="Ruprecht R.M."/>
        </authorList>
    </citation>
    <scope>NUCLEOTIDE SEQUENCE [LARGE SCALE GENOMIC DNA]</scope>
    <source>
        <strain evidence="8 9">PSBB019</strain>
    </source>
</reference>
<dbReference type="InterPro" id="IPR045699">
    <property type="entry name" value="GlfT2_C"/>
</dbReference>
<evidence type="ECO:0000259" key="7">
    <source>
        <dbReference type="Pfam" id="PF19320"/>
    </source>
</evidence>
<evidence type="ECO:0000259" key="6">
    <source>
        <dbReference type="Pfam" id="PF17994"/>
    </source>
</evidence>